<comment type="function">
    <text evidence="2 13">Lignin degradation and detoxification of lignin-derived products.</text>
</comment>
<dbReference type="NCBIfam" id="TIGR03389">
    <property type="entry name" value="laccase"/>
    <property type="match status" value="1"/>
</dbReference>
<dbReference type="CDD" id="cd13875">
    <property type="entry name" value="CuRO_2_LCC_plant"/>
    <property type="match status" value="1"/>
</dbReference>
<dbReference type="InterPro" id="IPR045087">
    <property type="entry name" value="Cu-oxidase_fam"/>
</dbReference>
<dbReference type="InterPro" id="IPR017761">
    <property type="entry name" value="Laccase"/>
</dbReference>
<dbReference type="GO" id="GO:0005507">
    <property type="term" value="F:copper ion binding"/>
    <property type="evidence" value="ECO:0007669"/>
    <property type="project" value="InterPro"/>
</dbReference>
<evidence type="ECO:0000256" key="11">
    <source>
        <dbReference type="ARBA" id="ARBA00023008"/>
    </source>
</evidence>
<accession>A0A835BJ52</accession>
<keyword evidence="11 13" id="KW-0186">Copper</keyword>
<dbReference type="InterPro" id="IPR011706">
    <property type="entry name" value="Cu-oxidase_C"/>
</dbReference>
<keyword evidence="9 13" id="KW-0677">Repeat</keyword>
<dbReference type="EC" id="1.10.3.2" evidence="5 13"/>
<evidence type="ECO:0000256" key="13">
    <source>
        <dbReference type="RuleBase" id="RU361119"/>
    </source>
</evidence>
<keyword evidence="10 13" id="KW-0560">Oxidoreductase</keyword>
<dbReference type="Pfam" id="PF00394">
    <property type="entry name" value="Cu-oxidase"/>
    <property type="match status" value="1"/>
</dbReference>
<dbReference type="GO" id="GO:0052716">
    <property type="term" value="F:hydroquinone:oxygen oxidoreductase activity"/>
    <property type="evidence" value="ECO:0007669"/>
    <property type="project" value="UniProtKB-EC"/>
</dbReference>
<dbReference type="PANTHER" id="PTHR11709:SF308">
    <property type="entry name" value="LACCASE"/>
    <property type="match status" value="1"/>
</dbReference>
<dbReference type="OrthoDB" id="2121828at2759"/>
<organism evidence="17 18">
    <name type="scientific">Digitaria exilis</name>
    <dbReference type="NCBI Taxonomy" id="1010633"/>
    <lineage>
        <taxon>Eukaryota</taxon>
        <taxon>Viridiplantae</taxon>
        <taxon>Streptophyta</taxon>
        <taxon>Embryophyta</taxon>
        <taxon>Tracheophyta</taxon>
        <taxon>Spermatophyta</taxon>
        <taxon>Magnoliopsida</taxon>
        <taxon>Liliopsida</taxon>
        <taxon>Poales</taxon>
        <taxon>Poaceae</taxon>
        <taxon>PACMAD clade</taxon>
        <taxon>Panicoideae</taxon>
        <taxon>Panicodae</taxon>
        <taxon>Paniceae</taxon>
        <taxon>Anthephorinae</taxon>
        <taxon>Digitaria</taxon>
    </lineage>
</organism>
<dbReference type="InterPro" id="IPR002355">
    <property type="entry name" value="Cu_oxidase_Cu_BS"/>
</dbReference>
<evidence type="ECO:0000256" key="12">
    <source>
        <dbReference type="ARBA" id="ARBA00023185"/>
    </source>
</evidence>
<dbReference type="CDD" id="cd13849">
    <property type="entry name" value="CuRO_1_LCC_plant"/>
    <property type="match status" value="1"/>
</dbReference>
<evidence type="ECO:0000256" key="9">
    <source>
        <dbReference type="ARBA" id="ARBA00022737"/>
    </source>
</evidence>
<evidence type="ECO:0000256" key="5">
    <source>
        <dbReference type="ARBA" id="ARBA00012297"/>
    </source>
</evidence>
<dbReference type="EMBL" id="JACEFO010001803">
    <property type="protein sequence ID" value="KAF8701543.1"/>
    <property type="molecule type" value="Genomic_DNA"/>
</dbReference>
<evidence type="ECO:0000256" key="3">
    <source>
        <dbReference type="ARBA" id="ARBA00004271"/>
    </source>
</evidence>
<protein>
    <recommendedName>
        <fullName evidence="5 13">Laccase</fullName>
        <ecNumber evidence="5 13">1.10.3.2</ecNumber>
    </recommendedName>
    <alternativeName>
        <fullName evidence="13">Benzenediol:oxygen oxidoreductase</fullName>
    </alternativeName>
    <alternativeName>
        <fullName evidence="13">Diphenol oxidase</fullName>
    </alternativeName>
    <alternativeName>
        <fullName evidence="13">Urishiol oxidase</fullName>
    </alternativeName>
</protein>
<gene>
    <name evidence="17" type="ORF">HU200_033569</name>
</gene>
<dbReference type="InterPro" id="IPR034285">
    <property type="entry name" value="CuRO_2_LCC"/>
</dbReference>
<reference evidence="17" key="1">
    <citation type="submission" date="2020-07" db="EMBL/GenBank/DDBJ databases">
        <title>Genome sequence and genetic diversity analysis of an under-domesticated orphan crop, white fonio (Digitaria exilis).</title>
        <authorList>
            <person name="Bennetzen J.L."/>
            <person name="Chen S."/>
            <person name="Ma X."/>
            <person name="Wang X."/>
            <person name="Yssel A.E.J."/>
            <person name="Chaluvadi S.R."/>
            <person name="Johnson M."/>
            <person name="Gangashetty P."/>
            <person name="Hamidou F."/>
            <person name="Sanogo M.D."/>
            <person name="Zwaenepoel A."/>
            <person name="Wallace J."/>
            <person name="Van De Peer Y."/>
            <person name="Van Deynze A."/>
        </authorList>
    </citation>
    <scope>NUCLEOTIDE SEQUENCE</scope>
    <source>
        <tissue evidence="17">Leaves</tissue>
    </source>
</reference>
<dbReference type="Pfam" id="PF07731">
    <property type="entry name" value="Cu-oxidase_2"/>
    <property type="match status" value="1"/>
</dbReference>
<dbReference type="GO" id="GO:0048046">
    <property type="term" value="C:apoplast"/>
    <property type="evidence" value="ECO:0007669"/>
    <property type="project" value="UniProtKB-SubCell"/>
</dbReference>
<evidence type="ECO:0000256" key="6">
    <source>
        <dbReference type="ARBA" id="ARBA00022523"/>
    </source>
</evidence>
<evidence type="ECO:0000259" key="16">
    <source>
        <dbReference type="Pfam" id="PF07732"/>
    </source>
</evidence>
<dbReference type="AlphaFoldDB" id="A0A835BJ52"/>
<dbReference type="Pfam" id="PF07732">
    <property type="entry name" value="Cu-oxidase_3"/>
    <property type="match status" value="1"/>
</dbReference>
<dbReference type="InterPro" id="IPR001117">
    <property type="entry name" value="Cu-oxidase_2nd"/>
</dbReference>
<dbReference type="InterPro" id="IPR011707">
    <property type="entry name" value="Cu-oxidase-like_N"/>
</dbReference>
<evidence type="ECO:0000256" key="4">
    <source>
        <dbReference type="ARBA" id="ARBA00010609"/>
    </source>
</evidence>
<dbReference type="InterPro" id="IPR034288">
    <property type="entry name" value="CuRO_1_LCC"/>
</dbReference>
<evidence type="ECO:0000256" key="8">
    <source>
        <dbReference type="ARBA" id="ARBA00022723"/>
    </source>
</evidence>
<proteinExistence type="inferred from homology"/>
<keyword evidence="7 13" id="KW-0964">Secreted</keyword>
<keyword evidence="12 13" id="KW-0439">Lignin degradation</keyword>
<evidence type="ECO:0000259" key="15">
    <source>
        <dbReference type="Pfam" id="PF07731"/>
    </source>
</evidence>
<dbReference type="Proteomes" id="UP000636709">
    <property type="component" value="Unassembled WGS sequence"/>
</dbReference>
<feature type="domain" description="Plastocyanin-like" evidence="15">
    <location>
        <begin position="485"/>
        <end position="623"/>
    </location>
</feature>
<feature type="domain" description="Plastocyanin-like" evidence="16">
    <location>
        <begin position="98"/>
        <end position="204"/>
    </location>
</feature>
<comment type="cofactor">
    <cofactor evidence="13">
        <name>Cu cation</name>
        <dbReference type="ChEBI" id="CHEBI:23378"/>
    </cofactor>
    <text evidence="13">Binds 4 Cu cations per monomer.</text>
</comment>
<comment type="caution">
    <text evidence="17">The sequence shown here is derived from an EMBL/GenBank/DDBJ whole genome shotgun (WGS) entry which is preliminary data.</text>
</comment>
<comment type="similarity">
    <text evidence="4 13">Belongs to the multicopper oxidase family.</text>
</comment>
<dbReference type="PROSITE" id="PS00080">
    <property type="entry name" value="MULTICOPPER_OXIDASE2"/>
    <property type="match status" value="1"/>
</dbReference>
<keyword evidence="6 13" id="KW-0052">Apoplast</keyword>
<dbReference type="SUPFAM" id="SSF49503">
    <property type="entry name" value="Cupredoxins"/>
    <property type="match status" value="3"/>
</dbReference>
<dbReference type="GO" id="GO:0046274">
    <property type="term" value="P:lignin catabolic process"/>
    <property type="evidence" value="ECO:0007669"/>
    <property type="project" value="UniProtKB-KW"/>
</dbReference>
<evidence type="ECO:0000259" key="14">
    <source>
        <dbReference type="Pfam" id="PF00394"/>
    </source>
</evidence>
<evidence type="ECO:0000256" key="2">
    <source>
        <dbReference type="ARBA" id="ARBA00002075"/>
    </source>
</evidence>
<evidence type="ECO:0000313" key="18">
    <source>
        <dbReference type="Proteomes" id="UP000636709"/>
    </source>
</evidence>
<dbReference type="Gene3D" id="2.60.40.420">
    <property type="entry name" value="Cupredoxins - blue copper proteins"/>
    <property type="match status" value="3"/>
</dbReference>
<sequence>MPRSAWRFPGVPRRRACPRALNKLLELTATRPLAPSIRHGRSAPLLSASAEQLENVSLGYTPFLAHGPVLLAPAICSCPGRLLRPCRNCGAHVGNFSTSKLCRPARVITAVNDQLPGPTIHVREGDTVVVHVVNNSPYNITIHWYRGTQWADGPEMVTQCPIRPGNRYTYRYNATRQEGTLWWHAHSSMLRATVHGAIVIKPRNGDQGYPFPKPDKEEIILLGTKLLAHLSDHVLAVWWNRNVFDLERNAFLTGTLVNPADAYTINGKPGDLHKCSGKTFKLKVKSNSTYLLRIINAAVNTPMFFKIAGHNFTVVGADASYTTPYDTDVVVVAPGQTVDALMVAGATPSRRYYMVATPYNSARPNLPFRKRTATAVVEYSDAQRGARRPLLPPKQQFKDTATAHRFFTSLTALVRPGQPTVPLTVDTRMFVTIGLGFADCLPEQTRCKQQVFAGSMNNASFVLPTSMSLLEAHFKNVTGVYTRDFPDEPPVKFNYAKPPGDMDATTTKSTKVKTVRYNATVEVVLQNTALVARESHPMHLHGHNFFVLAQGFGNFHQETAVKRYNLVNPQERNTLAVPPGGWAVIRFVANNPGMVMDGRMWIMHCHFDAHLPIGLAMAFEVQDGPAPETALPPPPADFPQC</sequence>
<keyword evidence="8 13" id="KW-0479">Metal-binding</keyword>
<evidence type="ECO:0000256" key="7">
    <source>
        <dbReference type="ARBA" id="ARBA00022525"/>
    </source>
</evidence>
<keyword evidence="18" id="KW-1185">Reference proteome</keyword>
<dbReference type="PANTHER" id="PTHR11709">
    <property type="entry name" value="MULTI-COPPER OXIDASE"/>
    <property type="match status" value="1"/>
</dbReference>
<feature type="domain" description="Plastocyanin-like" evidence="14">
    <location>
        <begin position="237"/>
        <end position="381"/>
    </location>
</feature>
<dbReference type="InterPro" id="IPR008972">
    <property type="entry name" value="Cupredoxin"/>
</dbReference>
<comment type="subcellular location">
    <subcellularLocation>
        <location evidence="3 13">Secreted</location>
        <location evidence="3 13">Extracellular space</location>
        <location evidence="3 13">Apoplast</location>
    </subcellularLocation>
</comment>
<evidence type="ECO:0000313" key="17">
    <source>
        <dbReference type="EMBL" id="KAF8701543.1"/>
    </source>
</evidence>
<evidence type="ECO:0000256" key="1">
    <source>
        <dbReference type="ARBA" id="ARBA00000349"/>
    </source>
</evidence>
<comment type="catalytic activity">
    <reaction evidence="1 13">
        <text>4 hydroquinone + O2 = 4 benzosemiquinone + 2 H2O</text>
        <dbReference type="Rhea" id="RHEA:11276"/>
        <dbReference type="ChEBI" id="CHEBI:15377"/>
        <dbReference type="ChEBI" id="CHEBI:15379"/>
        <dbReference type="ChEBI" id="CHEBI:17594"/>
        <dbReference type="ChEBI" id="CHEBI:17977"/>
        <dbReference type="EC" id="1.10.3.2"/>
    </reaction>
</comment>
<name>A0A835BJ52_9POAL</name>
<evidence type="ECO:0000256" key="10">
    <source>
        <dbReference type="ARBA" id="ARBA00023002"/>
    </source>
</evidence>